<evidence type="ECO:0000313" key="12">
    <source>
        <dbReference type="Proteomes" id="UP001604336"/>
    </source>
</evidence>
<keyword evidence="9" id="KW-1133">Transmembrane helix</keyword>
<evidence type="ECO:0000256" key="4">
    <source>
        <dbReference type="ARBA" id="ARBA00023015"/>
    </source>
</evidence>
<keyword evidence="4" id="KW-0805">Transcription regulation</keyword>
<feature type="region of interest" description="Disordered" evidence="8">
    <location>
        <begin position="84"/>
        <end position="103"/>
    </location>
</feature>
<evidence type="ECO:0000256" key="1">
    <source>
        <dbReference type="ARBA" id="ARBA00004123"/>
    </source>
</evidence>
<keyword evidence="9" id="KW-0472">Membrane</keyword>
<feature type="transmembrane region" description="Helical" evidence="9">
    <location>
        <begin position="58"/>
        <end position="74"/>
    </location>
</feature>
<keyword evidence="7" id="KW-0539">Nucleus</keyword>
<evidence type="ECO:0000256" key="6">
    <source>
        <dbReference type="ARBA" id="ARBA00023163"/>
    </source>
</evidence>
<evidence type="ECO:0000313" key="11">
    <source>
        <dbReference type="EMBL" id="KAL2480052.1"/>
    </source>
</evidence>
<organism evidence="11 12">
    <name type="scientific">Abeliophyllum distichum</name>
    <dbReference type="NCBI Taxonomy" id="126358"/>
    <lineage>
        <taxon>Eukaryota</taxon>
        <taxon>Viridiplantae</taxon>
        <taxon>Streptophyta</taxon>
        <taxon>Embryophyta</taxon>
        <taxon>Tracheophyta</taxon>
        <taxon>Spermatophyta</taxon>
        <taxon>Magnoliopsida</taxon>
        <taxon>eudicotyledons</taxon>
        <taxon>Gunneridae</taxon>
        <taxon>Pentapetalae</taxon>
        <taxon>asterids</taxon>
        <taxon>lamiids</taxon>
        <taxon>Lamiales</taxon>
        <taxon>Oleaceae</taxon>
        <taxon>Forsythieae</taxon>
        <taxon>Abeliophyllum</taxon>
    </lineage>
</organism>
<accession>A0ABD1QWC0</accession>
<evidence type="ECO:0000256" key="5">
    <source>
        <dbReference type="ARBA" id="ARBA00023125"/>
    </source>
</evidence>
<comment type="caution">
    <text evidence="11">The sequence shown here is derived from an EMBL/GenBank/DDBJ whole genome shotgun (WGS) entry which is preliminary data.</text>
</comment>
<dbReference type="Pfam" id="PF04852">
    <property type="entry name" value="ALOG_dom"/>
    <property type="match status" value="1"/>
</dbReference>
<dbReference type="PROSITE" id="PS51697">
    <property type="entry name" value="ALOG"/>
    <property type="match status" value="1"/>
</dbReference>
<comment type="subcellular location">
    <subcellularLocation>
        <location evidence="1">Nucleus</location>
    </subcellularLocation>
</comment>
<dbReference type="AlphaFoldDB" id="A0ABD1QWC0"/>
<evidence type="ECO:0000256" key="2">
    <source>
        <dbReference type="ARBA" id="ARBA00010308"/>
    </source>
</evidence>
<feature type="domain" description="ALOG" evidence="10">
    <location>
        <begin position="1"/>
        <end position="33"/>
    </location>
</feature>
<dbReference type="GO" id="GO:0005634">
    <property type="term" value="C:nucleus"/>
    <property type="evidence" value="ECO:0007669"/>
    <property type="project" value="UniProtKB-SubCell"/>
</dbReference>
<keyword evidence="9" id="KW-0812">Transmembrane</keyword>
<dbReference type="EMBL" id="JBFOLK010000010">
    <property type="protein sequence ID" value="KAL2480052.1"/>
    <property type="molecule type" value="Genomic_DNA"/>
</dbReference>
<dbReference type="InterPro" id="IPR006936">
    <property type="entry name" value="ALOG_dom"/>
</dbReference>
<comment type="similarity">
    <text evidence="2">Belongs to the plant homeotic and developmental regulators ALOG protein family.</text>
</comment>
<keyword evidence="12" id="KW-1185">Reference proteome</keyword>
<keyword evidence="6" id="KW-0804">Transcription</keyword>
<dbReference type="InterPro" id="IPR040222">
    <property type="entry name" value="ALOG"/>
</dbReference>
<name>A0ABD1QWC0_9LAMI</name>
<proteinExistence type="inferred from homology"/>
<evidence type="ECO:0000256" key="3">
    <source>
        <dbReference type="ARBA" id="ARBA00022473"/>
    </source>
</evidence>
<evidence type="ECO:0000256" key="7">
    <source>
        <dbReference type="ARBA" id="ARBA00023242"/>
    </source>
</evidence>
<evidence type="ECO:0000256" key="8">
    <source>
        <dbReference type="SAM" id="MobiDB-lite"/>
    </source>
</evidence>
<sequence length="138" mass="15721">MDQFGKTIVHIPMCPFYGHPSPLAPCPCPLRQAGKARMPLSDAFGLLKRKMEGRMRQTLLGLVLCGFIFERFVICSRKLEGSATRKRGNGHHPNSQMHNHQHHHQVKVKMQAALLSHLYYVTFYLGLANCISKLKLFH</sequence>
<dbReference type="PANTHER" id="PTHR31165">
    <property type="entry name" value="PROTEIN G1-LIKE2"/>
    <property type="match status" value="1"/>
</dbReference>
<keyword evidence="5" id="KW-0238">DNA-binding</keyword>
<reference evidence="12" key="1">
    <citation type="submission" date="2024-07" db="EMBL/GenBank/DDBJ databases">
        <title>Two chromosome-level genome assemblies of Korean endemic species Abeliophyllum distichum and Forsythia ovata (Oleaceae).</title>
        <authorList>
            <person name="Jang H."/>
        </authorList>
    </citation>
    <scope>NUCLEOTIDE SEQUENCE [LARGE SCALE GENOMIC DNA]</scope>
</reference>
<dbReference type="PANTHER" id="PTHR31165:SF95">
    <property type="entry name" value="PROTEIN LIGHT-DEPENDENT SHORT HYPOCOTYLS 3"/>
    <property type="match status" value="1"/>
</dbReference>
<evidence type="ECO:0000259" key="10">
    <source>
        <dbReference type="PROSITE" id="PS51697"/>
    </source>
</evidence>
<dbReference type="GO" id="GO:0003677">
    <property type="term" value="F:DNA binding"/>
    <property type="evidence" value="ECO:0007669"/>
    <property type="project" value="UniProtKB-KW"/>
</dbReference>
<evidence type="ECO:0000256" key="9">
    <source>
        <dbReference type="SAM" id="Phobius"/>
    </source>
</evidence>
<dbReference type="Proteomes" id="UP001604336">
    <property type="component" value="Unassembled WGS sequence"/>
</dbReference>
<protein>
    <submittedName>
        <fullName evidence="11">Vacuolar protein sorting-associated protein</fullName>
    </submittedName>
</protein>
<gene>
    <name evidence="11" type="ORF">Adt_33018</name>
</gene>
<keyword evidence="3" id="KW-0217">Developmental protein</keyword>